<dbReference type="GeneID" id="80004415"/>
<evidence type="ECO:0000256" key="1">
    <source>
        <dbReference type="ARBA" id="ARBA00022465"/>
    </source>
</evidence>
<dbReference type="GO" id="GO:0098003">
    <property type="term" value="P:viral tail assembly"/>
    <property type="evidence" value="ECO:0007669"/>
    <property type="project" value="UniProtKB-KW"/>
</dbReference>
<evidence type="ECO:0000256" key="2">
    <source>
        <dbReference type="SAM" id="MobiDB-lite"/>
    </source>
</evidence>
<dbReference type="NCBIfam" id="TIGR02675">
    <property type="entry name" value="tape_meas_nterm"/>
    <property type="match status" value="1"/>
</dbReference>
<keyword evidence="1" id="KW-1245">Viral tail assembly</keyword>
<feature type="transmembrane region" description="Helical" evidence="3">
    <location>
        <begin position="581"/>
        <end position="608"/>
    </location>
</feature>
<dbReference type="RefSeq" id="YP_010750760.1">
    <property type="nucleotide sequence ID" value="NC_073362.1"/>
</dbReference>
<dbReference type="InterPro" id="IPR013491">
    <property type="entry name" value="Tape_meas_N"/>
</dbReference>
<feature type="transmembrane region" description="Helical" evidence="3">
    <location>
        <begin position="677"/>
        <end position="697"/>
    </location>
</feature>
<sequence>MASGGNIGSVTITVEADASDVPGDVEKAAKGLAGVGERLGRIINSGIEKGLKGSLQSVVSSAQSTLTNGLGKAGEAASGMLTRALGPKLASTITGFVSSLTTAEGRLNLLGNVGTTVGGKIASALGPKIMTPLQNLAAGFQSSQAAASSFTGALGTIGGLARGALNVAQSAVTGFAGVAKSAFNGLVSVASSVWEKIKSGASAAMGAIGKAVGDGLAVAGKLAGTAIAGTVGVALTKGFSRLESIDTATAKLTGLGHSADAISGIMDSATKAVKGTAFGLGDAASAAAQFSAAGVPIDQMERSLKILASTSAVAGTDLGEMTTIFGKVAASGKVNGEVLQQLSERGVPALSLIAKQMGVTSEEAQKMVSEGKVSFADFQSAMESSLGPAAAAMGGSFRGMLTNVGAALGRLGAAAQAPAFQALKSLFPPIMAAIDQLTPVVAALATALGDRLAPIIERISGVLSGFDLSGLASSLSGAGGGASSFVDALGPLLPVLGGLAGMLGPLLGNLPVIGGLFSGLTGPVGLAAGALIALTAIKPETLMNGFDSLAGALPGVISGIVSMITTMVPKIVGNLAANIPVFVTGILNLITAVIPAIATAIPLIVTAVTQLIPQVITALLGAIPMILTAGLQMFQALITALVQVIPLIISSLVTMIPQIATALLSALPQIITAALDLFMGIVQGVIQAIPIIIKAVLDLLPVLLDTVLGMLPDLINAALDLFLGIVLGLAEAIPDIISALLALLPQLISTLIGMIPTLINGAVTLFTGIVEALPRVIPQIISALIGLAPVMVNALIQLVPQLISAGINLIGGLVEGLLSAAGRVGETLLNIAKNAVGDFLSFLGIHSPSRLFEGFGKNTMEGYVKGVEKMTAGVEDALRDTVEPFAASVSVNGTPTIGPTMTASGTARRDGSADAPQAPQDIDINVIGDIHPERTARAVNDALAEKVAVVAA</sequence>
<feature type="transmembrane region" description="Helical" evidence="3">
    <location>
        <begin position="512"/>
        <end position="537"/>
    </location>
</feature>
<evidence type="ECO:0000313" key="5">
    <source>
        <dbReference type="EMBL" id="UDL16228.1"/>
    </source>
</evidence>
<feature type="transmembrane region" description="Helical" evidence="3">
    <location>
        <begin position="717"/>
        <end position="744"/>
    </location>
</feature>
<dbReference type="Pfam" id="PF20155">
    <property type="entry name" value="TMP_3"/>
    <property type="match status" value="1"/>
</dbReference>
<keyword evidence="3" id="KW-1133">Transmembrane helix</keyword>
<feature type="transmembrane region" description="Helical" evidence="3">
    <location>
        <begin position="549"/>
        <end position="569"/>
    </location>
</feature>
<organism evidence="5 6">
    <name type="scientific">Microbacterium phage Kozie</name>
    <dbReference type="NCBI Taxonomy" id="2885981"/>
    <lineage>
        <taxon>Viruses</taxon>
        <taxon>Duplodnaviria</taxon>
        <taxon>Heunggongvirae</taxon>
        <taxon>Uroviricota</taxon>
        <taxon>Caudoviricetes</taxon>
        <taxon>Kutznervirinae</taxon>
        <taxon>Kozievirus</taxon>
        <taxon>Kozievirus kozie</taxon>
    </lineage>
</organism>
<feature type="region of interest" description="Disordered" evidence="2">
    <location>
        <begin position="896"/>
        <end position="919"/>
    </location>
</feature>
<proteinExistence type="predicted"/>
<evidence type="ECO:0000259" key="4">
    <source>
        <dbReference type="Pfam" id="PF20155"/>
    </source>
</evidence>
<dbReference type="Proteomes" id="UP000827716">
    <property type="component" value="Segment"/>
</dbReference>
<dbReference type="EMBL" id="OK040792">
    <property type="protein sequence ID" value="UDL16228.1"/>
    <property type="molecule type" value="Genomic_DNA"/>
</dbReference>
<feature type="domain" description="Tape measure protein N-terminal" evidence="4">
    <location>
        <begin position="239"/>
        <end position="411"/>
    </location>
</feature>
<evidence type="ECO:0000313" key="6">
    <source>
        <dbReference type="Proteomes" id="UP000827716"/>
    </source>
</evidence>
<evidence type="ECO:0000256" key="3">
    <source>
        <dbReference type="SAM" id="Phobius"/>
    </source>
</evidence>
<name>A0AAE8Y8W5_9CAUD</name>
<dbReference type="KEGG" id="vg:80004415"/>
<keyword evidence="6" id="KW-1185">Reference proteome</keyword>
<feature type="transmembrane region" description="Helical" evidence="3">
    <location>
        <begin position="776"/>
        <end position="796"/>
    </location>
</feature>
<dbReference type="SUPFAM" id="SSF48371">
    <property type="entry name" value="ARM repeat"/>
    <property type="match status" value="1"/>
</dbReference>
<keyword evidence="1" id="KW-1188">Viral release from host cell</keyword>
<keyword evidence="3" id="KW-0472">Membrane</keyword>
<gene>
    <name evidence="5" type="primary">32</name>
    <name evidence="5" type="ORF">SEA_KOZIE_32</name>
</gene>
<feature type="transmembrane region" description="Helical" evidence="3">
    <location>
        <begin position="644"/>
        <end position="665"/>
    </location>
</feature>
<protein>
    <submittedName>
        <fullName evidence="5">Tape measure protein</fullName>
    </submittedName>
</protein>
<keyword evidence="3" id="KW-0812">Transmembrane</keyword>
<feature type="compositionally biased region" description="Polar residues" evidence="2">
    <location>
        <begin position="896"/>
        <end position="905"/>
    </location>
</feature>
<feature type="transmembrane region" description="Helical" evidence="3">
    <location>
        <begin position="615"/>
        <end position="638"/>
    </location>
</feature>
<accession>A0AAE8Y8W5</accession>
<reference evidence="5" key="1">
    <citation type="submission" date="2021-09" db="EMBL/GenBank/DDBJ databases">
        <authorList>
            <person name="Colton S."/>
            <person name="McKinney A."/>
            <person name="Ashley L."/>
            <person name="Annie C."/>
            <person name="Elissa F."/>
            <person name="Lindsey D."/>
            <person name="Brady H."/>
            <person name="Batt M.A."/>
            <person name="Denae B."/>
            <person name="Molloy S.D."/>
            <person name="Garlena R.A."/>
            <person name="Russell D.A."/>
            <person name="Jacobs-Sera D."/>
            <person name="Hatfull G.F."/>
        </authorList>
    </citation>
    <scope>NUCLEOTIDE SEQUENCE</scope>
</reference>
<dbReference type="InterPro" id="IPR016024">
    <property type="entry name" value="ARM-type_fold"/>
</dbReference>